<feature type="domain" description="A-kinase anchor protein 2 C-terminal" evidence="4">
    <location>
        <begin position="662"/>
        <end position="834"/>
    </location>
</feature>
<feature type="region of interest" description="Disordered" evidence="3">
    <location>
        <begin position="738"/>
        <end position="790"/>
    </location>
</feature>
<feature type="compositionally biased region" description="Low complexity" evidence="3">
    <location>
        <begin position="637"/>
        <end position="647"/>
    </location>
</feature>
<feature type="compositionally biased region" description="Polar residues" evidence="3">
    <location>
        <begin position="193"/>
        <end position="207"/>
    </location>
</feature>
<evidence type="ECO:0000256" key="3">
    <source>
        <dbReference type="SAM" id="MobiDB-lite"/>
    </source>
</evidence>
<evidence type="ECO:0000256" key="2">
    <source>
        <dbReference type="SAM" id="Coils"/>
    </source>
</evidence>
<dbReference type="GeneID" id="111244514"/>
<dbReference type="InterPro" id="IPR029304">
    <property type="entry name" value="AKAP2_C"/>
</dbReference>
<dbReference type="Proteomes" id="UP000594260">
    <property type="component" value="Unplaced"/>
</dbReference>
<dbReference type="EnsemblMetazoa" id="XM_022791719">
    <property type="protein sequence ID" value="XP_022647454"/>
    <property type="gene ID" value="LOC111244514"/>
</dbReference>
<dbReference type="InterPro" id="IPR042779">
    <property type="entry name" value="MISP/MISP3-like"/>
</dbReference>
<feature type="region of interest" description="Disordered" evidence="3">
    <location>
        <begin position="362"/>
        <end position="382"/>
    </location>
</feature>
<feature type="region of interest" description="Disordered" evidence="3">
    <location>
        <begin position="272"/>
        <end position="327"/>
    </location>
</feature>
<feature type="compositionally biased region" description="Polar residues" evidence="3">
    <location>
        <begin position="19"/>
        <end position="29"/>
    </location>
</feature>
<feature type="compositionally biased region" description="Basic and acidic residues" evidence="3">
    <location>
        <begin position="295"/>
        <end position="310"/>
    </location>
</feature>
<dbReference type="Pfam" id="PF15304">
    <property type="entry name" value="AKAP2_C"/>
    <property type="match status" value="1"/>
</dbReference>
<keyword evidence="6" id="KW-1185">Reference proteome</keyword>
<feature type="region of interest" description="Disordered" evidence="3">
    <location>
        <begin position="615"/>
        <end position="651"/>
    </location>
</feature>
<evidence type="ECO:0000256" key="1">
    <source>
        <dbReference type="ARBA" id="ARBA00023054"/>
    </source>
</evidence>
<keyword evidence="1 2" id="KW-0175">Coiled coil</keyword>
<dbReference type="PANTHER" id="PTHR18839:SF0">
    <property type="entry name" value="MITOTIC INTERACTOR AND SUBSTRATE OF PLK1 ISOFORM X1-RELATED"/>
    <property type="match status" value="1"/>
</dbReference>
<feature type="compositionally biased region" description="Basic and acidic residues" evidence="3">
    <location>
        <begin position="45"/>
        <end position="62"/>
    </location>
</feature>
<feature type="compositionally biased region" description="Low complexity" evidence="3">
    <location>
        <begin position="545"/>
        <end position="572"/>
    </location>
</feature>
<feature type="compositionally biased region" description="Basic and acidic residues" evidence="3">
    <location>
        <begin position="85"/>
        <end position="95"/>
    </location>
</feature>
<dbReference type="OrthoDB" id="6512841at2759"/>
<organism evidence="5 6">
    <name type="scientific">Varroa destructor</name>
    <name type="common">Honeybee mite</name>
    <dbReference type="NCBI Taxonomy" id="109461"/>
    <lineage>
        <taxon>Eukaryota</taxon>
        <taxon>Metazoa</taxon>
        <taxon>Ecdysozoa</taxon>
        <taxon>Arthropoda</taxon>
        <taxon>Chelicerata</taxon>
        <taxon>Arachnida</taxon>
        <taxon>Acari</taxon>
        <taxon>Parasitiformes</taxon>
        <taxon>Mesostigmata</taxon>
        <taxon>Gamasina</taxon>
        <taxon>Dermanyssoidea</taxon>
        <taxon>Varroidae</taxon>
        <taxon>Varroa</taxon>
    </lineage>
</organism>
<dbReference type="InParanoid" id="A0A7M7JGH3"/>
<reference evidence="5" key="1">
    <citation type="submission" date="2021-01" db="UniProtKB">
        <authorList>
            <consortium name="EnsemblMetazoa"/>
        </authorList>
    </citation>
    <scope>IDENTIFICATION</scope>
</reference>
<feature type="coiled-coil region" evidence="2">
    <location>
        <begin position="412"/>
        <end position="439"/>
    </location>
</feature>
<feature type="region of interest" description="Disordered" evidence="3">
    <location>
        <begin position="183"/>
        <end position="234"/>
    </location>
</feature>
<sequence>MGRRMEGIYQQIISMFHQTSPQAQRQLYESQGGYTAGNGGGSYPRRQDEEERIEMEILHEEPELQSSQQQQQQQQQQLLTHATTGHHEQHDQQKDAPHITNCQDATIHLNKVNGSIAQDVTEELIFESIENTSGNGSDYGSCEEKDPVYEEVETEEEIYADCSIKAHGTAHPLETVGSPVTTHQAPLAPLNASPATRSPVDSSITSDLSRDMLASPNSSQHSHYDHSNSALSDPECDSDLLLKCSSPEEEDDLLGEIQCKQDIEDIGQIQERAGDQGQSTQETQKEQELTLQTKQQEREQDTKERNKTPDPLKTLRPPMSVDPKKLMPQALKPICGEETIIAREIRLQKEREEEIQKERLEARRKAEEKIGHLSSSTRNLLDDRPSFKAKSLSYKPLATSTPKCIRVGDSGASKIEDEIRQLKQREEELRRVRENLQMRFQKDRELKMQNQEVQTKEEKEGDKKFEIVKATTASVPRSVISPSLKHTGRRQIKVRPLDDGDEVPETTVYLNETPIEREIRLARERDEALRREKGLLAGKVRQDSIDSSSILSERSTTSSTSSSCSDLPPTTSRNAMRHTVTSKIQKEIEEQTRKEIELKKEGVIRTISVERSDSKVAKIGQADNTDSTHTPRQRTFSSGSSSSGTSSLTYTPFRRPGFGPVARGISMQKFIASQGRDVVPTGPIEPRWTESSRSRLEIGSVNLERKSVFSPRRGLITAESKIQQELKLFKERESELRRMRKLGGSQPNLSNLSVLGDISADDDDNKSDDLENDGAKDGQDTLKGAPLYPSLRQRVLSNPNLLDCVDEPLKAPEPSAVNTRKKSAMVVEWENRIRQGSKK</sequence>
<evidence type="ECO:0000313" key="6">
    <source>
        <dbReference type="Proteomes" id="UP000594260"/>
    </source>
</evidence>
<feature type="compositionally biased region" description="Basic and acidic residues" evidence="3">
    <location>
        <begin position="362"/>
        <end position="371"/>
    </location>
</feature>
<dbReference type="PANTHER" id="PTHR18839">
    <property type="entry name" value="MITOTIC INTERACTOR AND SUBSTRATE OF PLK1 MISP FAMILY MEMBER"/>
    <property type="match status" value="1"/>
</dbReference>
<dbReference type="RefSeq" id="XP_022647454.1">
    <property type="nucleotide sequence ID" value="XM_022791719.1"/>
</dbReference>
<feature type="region of interest" description="Disordered" evidence="3">
    <location>
        <begin position="19"/>
        <end position="95"/>
    </location>
</feature>
<evidence type="ECO:0000259" key="4">
    <source>
        <dbReference type="Pfam" id="PF15304"/>
    </source>
</evidence>
<accession>A0A7M7JGH3</accession>
<evidence type="ECO:0000313" key="5">
    <source>
        <dbReference type="EnsemblMetazoa" id="XP_022647454"/>
    </source>
</evidence>
<name>A0A7M7JGH3_VARDE</name>
<feature type="compositionally biased region" description="Polar residues" evidence="3">
    <location>
        <begin position="622"/>
        <end position="636"/>
    </location>
</feature>
<feature type="compositionally biased region" description="Basic and acidic residues" evidence="3">
    <location>
        <begin position="767"/>
        <end position="780"/>
    </location>
</feature>
<feature type="compositionally biased region" description="Polar residues" evidence="3">
    <location>
        <begin position="215"/>
        <end position="231"/>
    </location>
</feature>
<dbReference type="KEGG" id="vde:111244514"/>
<dbReference type="AlphaFoldDB" id="A0A7M7JGH3"/>
<proteinExistence type="predicted"/>
<protein>
    <recommendedName>
        <fullName evidence="4">A-kinase anchor protein 2 C-terminal domain-containing protein</fullName>
    </recommendedName>
</protein>
<feature type="region of interest" description="Disordered" evidence="3">
    <location>
        <begin position="540"/>
        <end position="579"/>
    </location>
</feature>
<feature type="compositionally biased region" description="Low complexity" evidence="3">
    <location>
        <begin position="65"/>
        <end position="77"/>
    </location>
</feature>